<dbReference type="EMBL" id="JAIWQS010000010">
    <property type="protein sequence ID" value="KAJ8752242.1"/>
    <property type="molecule type" value="Genomic_DNA"/>
</dbReference>
<protein>
    <submittedName>
        <fullName evidence="2">Uncharacterized protein</fullName>
    </submittedName>
</protein>
<accession>A0AAV8SIZ6</accession>
<sequence>MPFMGGNSNSNNSRQKKSFSSGSLSLFSFMKPSRRPRRGYEAGGNCDDAMNESKVWPSDEDKVRWVADPRINTKASAFIDRFHATRLSEPERQVPKAAGKA</sequence>
<feature type="region of interest" description="Disordered" evidence="1">
    <location>
        <begin position="1"/>
        <end position="54"/>
    </location>
</feature>
<keyword evidence="3" id="KW-1185">Reference proteome</keyword>
<evidence type="ECO:0000313" key="2">
    <source>
        <dbReference type="EMBL" id="KAJ8752242.1"/>
    </source>
</evidence>
<evidence type="ECO:0000313" key="3">
    <source>
        <dbReference type="Proteomes" id="UP001159364"/>
    </source>
</evidence>
<dbReference type="Proteomes" id="UP001159364">
    <property type="component" value="Linkage Group LG10"/>
</dbReference>
<gene>
    <name evidence="2" type="ORF">K2173_003878</name>
</gene>
<dbReference type="PANTHER" id="PTHR33511">
    <property type="entry name" value="OS06G0632400 PROTEIN"/>
    <property type="match status" value="1"/>
</dbReference>
<evidence type="ECO:0000256" key="1">
    <source>
        <dbReference type="SAM" id="MobiDB-lite"/>
    </source>
</evidence>
<proteinExistence type="predicted"/>
<organism evidence="2 3">
    <name type="scientific">Erythroxylum novogranatense</name>
    <dbReference type="NCBI Taxonomy" id="1862640"/>
    <lineage>
        <taxon>Eukaryota</taxon>
        <taxon>Viridiplantae</taxon>
        <taxon>Streptophyta</taxon>
        <taxon>Embryophyta</taxon>
        <taxon>Tracheophyta</taxon>
        <taxon>Spermatophyta</taxon>
        <taxon>Magnoliopsida</taxon>
        <taxon>eudicotyledons</taxon>
        <taxon>Gunneridae</taxon>
        <taxon>Pentapetalae</taxon>
        <taxon>rosids</taxon>
        <taxon>fabids</taxon>
        <taxon>Malpighiales</taxon>
        <taxon>Erythroxylaceae</taxon>
        <taxon>Erythroxylum</taxon>
    </lineage>
</organism>
<reference evidence="2 3" key="1">
    <citation type="submission" date="2021-09" db="EMBL/GenBank/DDBJ databases">
        <title>Genomic insights and catalytic innovation underlie evolution of tropane alkaloids biosynthesis.</title>
        <authorList>
            <person name="Wang Y.-J."/>
            <person name="Tian T."/>
            <person name="Huang J.-P."/>
            <person name="Huang S.-X."/>
        </authorList>
    </citation>
    <scope>NUCLEOTIDE SEQUENCE [LARGE SCALE GENOMIC DNA]</scope>
    <source>
        <strain evidence="2">KIB-2018</strain>
        <tissue evidence="2">Leaf</tissue>
    </source>
</reference>
<feature type="compositionally biased region" description="Low complexity" evidence="1">
    <location>
        <begin position="7"/>
        <end position="29"/>
    </location>
</feature>
<comment type="caution">
    <text evidence="2">The sequence shown here is derived from an EMBL/GenBank/DDBJ whole genome shotgun (WGS) entry which is preliminary data.</text>
</comment>
<name>A0AAV8SIZ6_9ROSI</name>
<dbReference type="AlphaFoldDB" id="A0AAV8SIZ6"/>